<dbReference type="RefSeq" id="WP_087212779.1">
    <property type="nucleotide sequence ID" value="NZ_CP021431.1"/>
</dbReference>
<feature type="domain" description="DUF2059" evidence="2">
    <location>
        <begin position="85"/>
        <end position="144"/>
    </location>
</feature>
<dbReference type="Proteomes" id="UP000195273">
    <property type="component" value="Chromosome"/>
</dbReference>
<proteinExistence type="predicted"/>
<dbReference type="AlphaFoldDB" id="A0A1Y0EAV6"/>
<dbReference type="EMBL" id="CP021431">
    <property type="protein sequence ID" value="ARU00746.1"/>
    <property type="molecule type" value="Genomic_DNA"/>
</dbReference>
<accession>A0A1Y0EAV6</accession>
<feature type="signal peptide" evidence="1">
    <location>
        <begin position="1"/>
        <end position="20"/>
    </location>
</feature>
<dbReference type="Pfam" id="PF09832">
    <property type="entry name" value="DUF2059"/>
    <property type="match status" value="1"/>
</dbReference>
<reference evidence="3 4" key="1">
    <citation type="submission" date="2017-05" db="EMBL/GenBank/DDBJ databases">
        <title>Genome Sequence of Loktanella vestfoldensis Strain SMR4r Isolated from a Culture of the Diatom Skeletonema marinoi.</title>
        <authorList>
            <person name="Topel M."/>
            <person name="Pinder M.I.M."/>
            <person name="Johansson O.N."/>
            <person name="Kourtchenko O."/>
            <person name="Godhe A."/>
            <person name="Clarke A.K."/>
        </authorList>
    </citation>
    <scope>NUCLEOTIDE SEQUENCE [LARGE SCALE GENOMIC DNA]</scope>
    <source>
        <strain evidence="3 4">SMR4r</strain>
    </source>
</reference>
<dbReference type="InterPro" id="IPR018637">
    <property type="entry name" value="DUF2059"/>
</dbReference>
<organism evidence="3 4">
    <name type="scientific">Yoonia vestfoldensis</name>
    <dbReference type="NCBI Taxonomy" id="245188"/>
    <lineage>
        <taxon>Bacteria</taxon>
        <taxon>Pseudomonadati</taxon>
        <taxon>Pseudomonadota</taxon>
        <taxon>Alphaproteobacteria</taxon>
        <taxon>Rhodobacterales</taxon>
        <taxon>Paracoccaceae</taxon>
        <taxon>Yoonia</taxon>
    </lineage>
</organism>
<keyword evidence="4" id="KW-1185">Reference proteome</keyword>
<feature type="chain" id="PRO_5013095649" evidence="1">
    <location>
        <begin position="21"/>
        <end position="282"/>
    </location>
</feature>
<keyword evidence="1" id="KW-0732">Signal</keyword>
<evidence type="ECO:0000313" key="3">
    <source>
        <dbReference type="EMBL" id="ARU00746.1"/>
    </source>
</evidence>
<dbReference type="OrthoDB" id="7841298at2"/>
<gene>
    <name evidence="3" type="ORF">LOKVESSMR4R_01429</name>
</gene>
<protein>
    <submittedName>
        <fullName evidence="3">Ribosomal protein L21</fullName>
    </submittedName>
</protein>
<evidence type="ECO:0000256" key="1">
    <source>
        <dbReference type="SAM" id="SignalP"/>
    </source>
</evidence>
<evidence type="ECO:0000313" key="4">
    <source>
        <dbReference type="Proteomes" id="UP000195273"/>
    </source>
</evidence>
<sequence>MLRRLFLSLVAVLSFAGGLAGPLVGPSYAQDGDADALFDLVGMPQIVAVMRDEGLDYGKTIAQDMFPAGMTPRWAAHLDRIYDADRLVAQMRSAFVTALEGQDLAPALAFYGAPLGQRIVAGEVAARRAMLDPAMDAASKEFAAEQALADTPRYQLISDFIAANDLIEANVVGGLNANFAFVDALVSGGATLPGVSADDLLADVWAQEDQIRRSTTEWLSAFLLLAYAPLQDQEIAELTAFSQTQEGRAMTQALFIAFDQIFVQLSRELGSAASGFIISQDL</sequence>
<evidence type="ECO:0000259" key="2">
    <source>
        <dbReference type="Pfam" id="PF09832"/>
    </source>
</evidence>
<name>A0A1Y0EAV6_9RHOB</name>
<keyword evidence="3" id="KW-0687">Ribonucleoprotein</keyword>
<dbReference type="GO" id="GO:0005840">
    <property type="term" value="C:ribosome"/>
    <property type="evidence" value="ECO:0007669"/>
    <property type="project" value="UniProtKB-KW"/>
</dbReference>
<dbReference type="KEGG" id="lvs:LOKVESSMR4R_01429"/>
<keyword evidence="3" id="KW-0689">Ribosomal protein</keyword>